<evidence type="ECO:0000313" key="3">
    <source>
        <dbReference type="Proteomes" id="UP000050454"/>
    </source>
</evidence>
<dbReference type="OrthoDB" id="9967704at2"/>
<evidence type="ECO:0000313" key="2">
    <source>
        <dbReference type="EMBL" id="KPM49456.1"/>
    </source>
</evidence>
<accession>A0A0P7C538</accession>
<keyword evidence="3" id="KW-1185">Reference proteome</keyword>
<proteinExistence type="predicted"/>
<evidence type="ECO:0008006" key="4">
    <source>
        <dbReference type="Google" id="ProtNLM"/>
    </source>
</evidence>
<evidence type="ECO:0000256" key="1">
    <source>
        <dbReference type="SAM" id="SignalP"/>
    </source>
</evidence>
<protein>
    <recommendedName>
        <fullName evidence="4">Outer membrane protein beta-barrel domain-containing protein</fullName>
    </recommendedName>
</protein>
<organism evidence="2 3">
    <name type="scientific">Jiulongibacter sediminis</name>
    <dbReference type="NCBI Taxonomy" id="1605367"/>
    <lineage>
        <taxon>Bacteria</taxon>
        <taxon>Pseudomonadati</taxon>
        <taxon>Bacteroidota</taxon>
        <taxon>Cytophagia</taxon>
        <taxon>Cytophagales</taxon>
        <taxon>Leadbetterellaceae</taxon>
        <taxon>Jiulongibacter</taxon>
    </lineage>
</organism>
<dbReference type="EMBL" id="LGTQ01000005">
    <property type="protein sequence ID" value="KPM49456.1"/>
    <property type="molecule type" value="Genomic_DNA"/>
</dbReference>
<reference evidence="2 3" key="1">
    <citation type="submission" date="2015-07" db="EMBL/GenBank/DDBJ databases">
        <title>The draft genome sequence of Leadbetterella sp. JN14-9.</title>
        <authorList>
            <person name="Liu Y."/>
            <person name="Du J."/>
            <person name="Shao Z."/>
        </authorList>
    </citation>
    <scope>NUCLEOTIDE SEQUENCE [LARGE SCALE GENOMIC DNA]</scope>
    <source>
        <strain evidence="2 3">JN14-9</strain>
    </source>
</reference>
<dbReference type="RefSeq" id="WP_055143654.1">
    <property type="nucleotide sequence ID" value="NZ_JXSZ01000005.1"/>
</dbReference>
<dbReference type="Proteomes" id="UP000050454">
    <property type="component" value="Unassembled WGS sequence"/>
</dbReference>
<dbReference type="AlphaFoldDB" id="A0A0P7C538"/>
<name>A0A0P7C538_9BACT</name>
<keyword evidence="1" id="KW-0732">Signal</keyword>
<comment type="caution">
    <text evidence="2">The sequence shown here is derived from an EMBL/GenBank/DDBJ whole genome shotgun (WGS) entry which is preliminary data.</text>
</comment>
<sequence length="242" mass="28077">MKKIGLIIALLLISSLAVFAQQKENKNLKIFKFDPLPLATSALSFGYETFNTDRSRSWEFHLGLRYKTDDDFYYERPLGTEELEPFADWKGAMVSVERRFYVPQFKDRGPNIFNQEFSQSGVYFAPSVRFDFNQNKYDQSRYEYQYKPEATEADYTLITDTGKVNYASIMPALNFGVQFTIFQYAYLDLHVGGGIRFQSKNILEQQKTESTYSYYNYDNAITNFVLKEGVQPTGGITFGLRL</sequence>
<feature type="chain" id="PRO_5006136648" description="Outer membrane protein beta-barrel domain-containing protein" evidence="1">
    <location>
        <begin position="21"/>
        <end position="242"/>
    </location>
</feature>
<gene>
    <name evidence="2" type="ORF">AFM12_02270</name>
</gene>
<feature type="signal peptide" evidence="1">
    <location>
        <begin position="1"/>
        <end position="20"/>
    </location>
</feature>